<protein>
    <submittedName>
        <fullName evidence="1">Pathogenicity island 1 protein SopD2</fullName>
    </submittedName>
</protein>
<evidence type="ECO:0000313" key="1">
    <source>
        <dbReference type="EMBL" id="SUH16537.1"/>
    </source>
</evidence>
<proteinExistence type="predicted"/>
<gene>
    <name evidence="1" type="primary">sopD2</name>
    <name evidence="1" type="ORF">NCTC8258_04299</name>
</gene>
<reference evidence="1 2" key="1">
    <citation type="submission" date="2018-06" db="EMBL/GenBank/DDBJ databases">
        <authorList>
            <consortium name="Pathogen Informatics"/>
            <person name="Doyle S."/>
        </authorList>
    </citation>
    <scope>NUCLEOTIDE SEQUENCE [LARGE SCALE GENOMIC DNA]</scope>
    <source>
        <strain evidence="1 2">NCTC8258</strain>
    </source>
</reference>
<dbReference type="EMBL" id="UGXS01000004">
    <property type="protein sequence ID" value="SUH16537.1"/>
    <property type="molecule type" value="Genomic_DNA"/>
</dbReference>
<name>A0A379WB49_SALET</name>
<evidence type="ECO:0000313" key="2">
    <source>
        <dbReference type="Proteomes" id="UP000255509"/>
    </source>
</evidence>
<dbReference type="GO" id="GO:0033644">
    <property type="term" value="C:host cell membrane"/>
    <property type="evidence" value="ECO:0007669"/>
    <property type="project" value="InterPro"/>
</dbReference>
<dbReference type="AlphaFoldDB" id="A0A379WB49"/>
<dbReference type="Proteomes" id="UP000255509">
    <property type="component" value="Unassembled WGS sequence"/>
</dbReference>
<accession>A0A379WB49</accession>
<sequence length="94" mass="11194">MKKSCFLKYVLSMEKNCPLSRIIRRIANKLKDAVNEDDDVKDEVYKLMRSGEDRKMECVEWNGTLTEEEKNKLRCLQMGSFNITTQFFKIGYWN</sequence>
<organism evidence="1 2">
    <name type="scientific">Salmonella enterica I</name>
    <dbReference type="NCBI Taxonomy" id="59201"/>
    <lineage>
        <taxon>Bacteria</taxon>
        <taxon>Pseudomonadati</taxon>
        <taxon>Pseudomonadota</taxon>
        <taxon>Gammaproteobacteria</taxon>
        <taxon>Enterobacterales</taxon>
        <taxon>Enterobacteriaceae</taxon>
        <taxon>Salmonella</taxon>
    </lineage>
</organism>
<dbReference type="Pfam" id="PF11047">
    <property type="entry name" value="SopD"/>
    <property type="match status" value="1"/>
</dbReference>
<dbReference type="InterPro" id="IPR022747">
    <property type="entry name" value="SopD"/>
</dbReference>